<dbReference type="InterPro" id="IPR000254">
    <property type="entry name" value="CBD"/>
</dbReference>
<evidence type="ECO:0000313" key="6">
    <source>
        <dbReference type="EMBL" id="KAK5107981.1"/>
    </source>
</evidence>
<dbReference type="InterPro" id="IPR035971">
    <property type="entry name" value="CBD_sf"/>
</dbReference>
<reference evidence="6" key="1">
    <citation type="submission" date="2023-08" db="EMBL/GenBank/DDBJ databases">
        <title>Black Yeasts Isolated from many extreme environments.</title>
        <authorList>
            <person name="Coleine C."/>
            <person name="Stajich J.E."/>
            <person name="Selbmann L."/>
        </authorList>
    </citation>
    <scope>NUCLEOTIDE SEQUENCE</scope>
    <source>
        <strain evidence="6">CCFEE 5401</strain>
    </source>
</reference>
<dbReference type="Gene3D" id="3.40.50.1820">
    <property type="entry name" value="alpha/beta hydrolase"/>
    <property type="match status" value="1"/>
</dbReference>
<proteinExistence type="predicted"/>
<feature type="chain" id="PRO_5042879451" description="CBM1 domain-containing protein" evidence="4">
    <location>
        <begin position="16"/>
        <end position="395"/>
    </location>
</feature>
<keyword evidence="2" id="KW-0378">Hydrolase</keyword>
<dbReference type="Proteomes" id="UP001310890">
    <property type="component" value="Unassembled WGS sequence"/>
</dbReference>
<accession>A0AAN7YGV6</accession>
<evidence type="ECO:0000256" key="2">
    <source>
        <dbReference type="ARBA" id="ARBA00022801"/>
    </source>
</evidence>
<evidence type="ECO:0000259" key="5">
    <source>
        <dbReference type="PROSITE" id="PS51164"/>
    </source>
</evidence>
<dbReference type="GO" id="GO:0030248">
    <property type="term" value="F:cellulose binding"/>
    <property type="evidence" value="ECO:0007669"/>
    <property type="project" value="InterPro"/>
</dbReference>
<feature type="domain" description="CBM1" evidence="5">
    <location>
        <begin position="360"/>
        <end position="395"/>
    </location>
</feature>
<feature type="signal peptide" evidence="4">
    <location>
        <begin position="1"/>
        <end position="15"/>
    </location>
</feature>
<dbReference type="PROSITE" id="PS51164">
    <property type="entry name" value="CBM1_2"/>
    <property type="match status" value="1"/>
</dbReference>
<dbReference type="InterPro" id="IPR000675">
    <property type="entry name" value="Cutinase/axe"/>
</dbReference>
<dbReference type="PANTHER" id="PTHR33630:SF13">
    <property type="entry name" value="ACETYLXYLAN ESTERASE"/>
    <property type="match status" value="1"/>
</dbReference>
<dbReference type="PANTHER" id="PTHR33630">
    <property type="entry name" value="CUTINASE RV1984C-RELATED-RELATED"/>
    <property type="match status" value="1"/>
</dbReference>
<sequence length="395" mass="39091">MLSSLILALPVLATASLIVNTKRAPLEVRASCPPVHVFGARETTASPGYGSSSTVVNLVTSAYSGATSEAIDYPACGGQSTCGGVSYANSAAQGAAKVVSVVNAYVAQCPSTQIVLVGYSQGGQIIDTAFCGGGDSTEGVSSGTQLNSAALAAVKAVIMMGNPRYEYGFSYEVGTCKAGGFDARPASFQCPGGHKVQSYCDAADPYCCNGNDANTHNGYGAEYGSAALTFIKGKLSSGNSASSVGTTVAVATTAAASTASEDCTLTITVSAAATTTMAVPTKVATSTTEEDTSACDAPTSTAASSVAFTTAAATTTSSIEIDPVSTSVAGESEPCTITMTVSATGVSTAAAPTATGTTVGSVAKWGQCAGQGTPTLGCASGLTCKFINAYYSQCQ</sequence>
<name>A0AAN7YGV6_9PEZI</name>
<gene>
    <name evidence="6" type="ORF">LTR62_008875</name>
</gene>
<evidence type="ECO:0000256" key="3">
    <source>
        <dbReference type="ARBA" id="ARBA00023157"/>
    </source>
</evidence>
<dbReference type="SMART" id="SM00236">
    <property type="entry name" value="fCBD"/>
    <property type="match status" value="1"/>
</dbReference>
<dbReference type="EMBL" id="JAVRRL010000099">
    <property type="protein sequence ID" value="KAK5107981.1"/>
    <property type="molecule type" value="Genomic_DNA"/>
</dbReference>
<dbReference type="GO" id="GO:0052689">
    <property type="term" value="F:carboxylic ester hydrolase activity"/>
    <property type="evidence" value="ECO:0007669"/>
    <property type="project" value="UniProtKB-ARBA"/>
</dbReference>
<organism evidence="6 7">
    <name type="scientific">Meristemomyces frigidus</name>
    <dbReference type="NCBI Taxonomy" id="1508187"/>
    <lineage>
        <taxon>Eukaryota</taxon>
        <taxon>Fungi</taxon>
        <taxon>Dikarya</taxon>
        <taxon>Ascomycota</taxon>
        <taxon>Pezizomycotina</taxon>
        <taxon>Dothideomycetes</taxon>
        <taxon>Dothideomycetidae</taxon>
        <taxon>Mycosphaerellales</taxon>
        <taxon>Teratosphaeriaceae</taxon>
        <taxon>Meristemomyces</taxon>
    </lineage>
</organism>
<keyword evidence="1 4" id="KW-0732">Signal</keyword>
<dbReference type="InterPro" id="IPR029058">
    <property type="entry name" value="AB_hydrolase_fold"/>
</dbReference>
<keyword evidence="3" id="KW-1015">Disulfide bond</keyword>
<evidence type="ECO:0000256" key="1">
    <source>
        <dbReference type="ARBA" id="ARBA00022729"/>
    </source>
</evidence>
<evidence type="ECO:0000313" key="7">
    <source>
        <dbReference type="Proteomes" id="UP001310890"/>
    </source>
</evidence>
<dbReference type="SUPFAM" id="SSF57180">
    <property type="entry name" value="Cellulose-binding domain"/>
    <property type="match status" value="1"/>
</dbReference>
<dbReference type="SUPFAM" id="SSF53474">
    <property type="entry name" value="alpha/beta-Hydrolases"/>
    <property type="match status" value="1"/>
</dbReference>
<evidence type="ECO:0000256" key="4">
    <source>
        <dbReference type="SAM" id="SignalP"/>
    </source>
</evidence>
<dbReference type="SMART" id="SM01110">
    <property type="entry name" value="Cutinase"/>
    <property type="match status" value="1"/>
</dbReference>
<dbReference type="GO" id="GO:0005576">
    <property type="term" value="C:extracellular region"/>
    <property type="evidence" value="ECO:0007669"/>
    <property type="project" value="InterPro"/>
</dbReference>
<dbReference type="GO" id="GO:0005975">
    <property type="term" value="P:carbohydrate metabolic process"/>
    <property type="evidence" value="ECO:0007669"/>
    <property type="project" value="InterPro"/>
</dbReference>
<comment type="caution">
    <text evidence="6">The sequence shown here is derived from an EMBL/GenBank/DDBJ whole genome shotgun (WGS) entry which is preliminary data.</text>
</comment>
<protein>
    <recommendedName>
        <fullName evidence="5">CBM1 domain-containing protein</fullName>
    </recommendedName>
</protein>
<dbReference type="AlphaFoldDB" id="A0AAN7YGV6"/>
<dbReference type="Pfam" id="PF01083">
    <property type="entry name" value="Cutinase"/>
    <property type="match status" value="1"/>
</dbReference>